<sequence>MKKDSEENKSGQGELTSSKTPDDPIIIPIHSLTAKLYLNRPIEEIIPAEHLKTADESSIPSLVPWVFRAGSQDGRKKDLDFWSDREPHFMNLFKALKQTPAFERPLYQGGSEYDERAIPEDQYYMQGTVMHEFVEEIFYMLLGEDKETTDQLVCHLGHRRCISAEMAYLTGCNERHYDAPTPSGFVALQMNDRPRRSPHYIAPVSVTYEPESFISAVSGKIKMMLSVFYLNLKSHRHRKADQLPDQEVYLLGLHGSRLHIFHAFFPGKKSSVVWCGRSSGKPFTEASTSAMQEASGSAGSPAGTADDLDGEPDLRTFRVLATREYDLWDRSDFRAATRALVALFMYMLSSEAKIGPIEAVFARFQPKPGQQEEETTEQVNETTAEQAREEYDEETEDEAETREQVQHAGWWGTCEGYEDFDLFDDYVDEGAGF</sequence>
<proteinExistence type="predicted"/>
<dbReference type="OrthoDB" id="4497058at2759"/>
<feature type="compositionally biased region" description="Acidic residues" evidence="1">
    <location>
        <begin position="390"/>
        <end position="400"/>
    </location>
</feature>
<organism evidence="2 3">
    <name type="scientific">Byssochlamys spectabilis (strain No. 5 / NBRC 109023)</name>
    <name type="common">Paecilomyces variotii</name>
    <dbReference type="NCBI Taxonomy" id="1356009"/>
    <lineage>
        <taxon>Eukaryota</taxon>
        <taxon>Fungi</taxon>
        <taxon>Dikarya</taxon>
        <taxon>Ascomycota</taxon>
        <taxon>Pezizomycotina</taxon>
        <taxon>Eurotiomycetes</taxon>
        <taxon>Eurotiomycetidae</taxon>
        <taxon>Eurotiales</taxon>
        <taxon>Thermoascaceae</taxon>
        <taxon>Paecilomyces</taxon>
    </lineage>
</organism>
<feature type="compositionally biased region" description="Low complexity" evidence="1">
    <location>
        <begin position="294"/>
        <end position="303"/>
    </location>
</feature>
<dbReference type="EMBL" id="BAUL01000106">
    <property type="protein sequence ID" value="GAD94952.1"/>
    <property type="molecule type" value="Genomic_DNA"/>
</dbReference>
<evidence type="ECO:0000256" key="1">
    <source>
        <dbReference type="SAM" id="MobiDB-lite"/>
    </source>
</evidence>
<dbReference type="HOGENOM" id="CLU_640889_0_0_1"/>
<accession>V5G272</accession>
<gene>
    <name evidence="2" type="ORF">PVAR5_3586</name>
</gene>
<dbReference type="AlphaFoldDB" id="V5G272"/>
<keyword evidence="3" id="KW-1185">Reference proteome</keyword>
<evidence type="ECO:0000313" key="3">
    <source>
        <dbReference type="Proteomes" id="UP000018001"/>
    </source>
</evidence>
<dbReference type="InParanoid" id="V5G272"/>
<comment type="caution">
    <text evidence="2">The sequence shown here is derived from an EMBL/GenBank/DDBJ whole genome shotgun (WGS) entry which is preliminary data.</text>
</comment>
<evidence type="ECO:0000313" key="2">
    <source>
        <dbReference type="EMBL" id="GAD94952.1"/>
    </source>
</evidence>
<protein>
    <submittedName>
        <fullName evidence="2">Uncharacterized protein</fullName>
    </submittedName>
</protein>
<feature type="region of interest" description="Disordered" evidence="1">
    <location>
        <begin position="285"/>
        <end position="311"/>
    </location>
</feature>
<name>V5G272_BYSSN</name>
<feature type="region of interest" description="Disordered" evidence="1">
    <location>
        <begin position="367"/>
        <end position="407"/>
    </location>
</feature>
<dbReference type="Proteomes" id="UP000018001">
    <property type="component" value="Unassembled WGS sequence"/>
</dbReference>
<dbReference type="eggNOG" id="ENOG502RNIH">
    <property type="taxonomic scope" value="Eukaryota"/>
</dbReference>
<feature type="compositionally biased region" description="Polar residues" evidence="1">
    <location>
        <begin position="10"/>
        <end position="19"/>
    </location>
</feature>
<reference evidence="3" key="1">
    <citation type="journal article" date="2014" name="Genome Announc.">
        <title>Draft genome sequence of the formaldehyde-resistant fungus Byssochlamys spectabilis No. 5 (anamorph Paecilomyces variotii No. 5) (NBRC109023).</title>
        <authorList>
            <person name="Oka T."/>
            <person name="Ekino K."/>
            <person name="Fukuda K."/>
            <person name="Nomura Y."/>
        </authorList>
    </citation>
    <scope>NUCLEOTIDE SEQUENCE [LARGE SCALE GENOMIC DNA]</scope>
    <source>
        <strain evidence="3">No. 5 / NBRC 109023</strain>
    </source>
</reference>
<feature type="region of interest" description="Disordered" evidence="1">
    <location>
        <begin position="1"/>
        <end position="23"/>
    </location>
</feature>